<reference evidence="1 2" key="1">
    <citation type="journal article" date="2019" name="Genome Biol. Evol.">
        <title>Insights into the evolution of the New World diploid cottons (Gossypium, subgenus Houzingenia) based on genome sequencing.</title>
        <authorList>
            <person name="Grover C.E."/>
            <person name="Arick M.A. 2nd"/>
            <person name="Thrash A."/>
            <person name="Conover J.L."/>
            <person name="Sanders W.S."/>
            <person name="Peterson D.G."/>
            <person name="Frelichowski J.E."/>
            <person name="Scheffler J.A."/>
            <person name="Scheffler B.E."/>
            <person name="Wendel J.F."/>
        </authorList>
    </citation>
    <scope>NUCLEOTIDE SEQUENCE [LARGE SCALE GENOMIC DNA]</scope>
    <source>
        <strain evidence="1">185</strain>
        <tissue evidence="1">Leaf</tissue>
    </source>
</reference>
<dbReference type="AlphaFoldDB" id="A0A7J8WJL8"/>
<evidence type="ECO:0000313" key="2">
    <source>
        <dbReference type="Proteomes" id="UP000593577"/>
    </source>
</evidence>
<evidence type="ECO:0000313" key="1">
    <source>
        <dbReference type="EMBL" id="MBA0675251.1"/>
    </source>
</evidence>
<proteinExistence type="predicted"/>
<comment type="caution">
    <text evidence="1">The sequence shown here is derived from an EMBL/GenBank/DDBJ whole genome shotgun (WGS) entry which is preliminary data.</text>
</comment>
<dbReference type="Proteomes" id="UP000593577">
    <property type="component" value="Unassembled WGS sequence"/>
</dbReference>
<accession>A0A7J8WJL8</accession>
<gene>
    <name evidence="1" type="ORF">Goari_016805</name>
</gene>
<evidence type="ECO:0008006" key="3">
    <source>
        <dbReference type="Google" id="ProtNLM"/>
    </source>
</evidence>
<organism evidence="1 2">
    <name type="scientific">Gossypium aridum</name>
    <name type="common">American cotton</name>
    <name type="synonym">Erioxylum aridum</name>
    <dbReference type="NCBI Taxonomy" id="34290"/>
    <lineage>
        <taxon>Eukaryota</taxon>
        <taxon>Viridiplantae</taxon>
        <taxon>Streptophyta</taxon>
        <taxon>Embryophyta</taxon>
        <taxon>Tracheophyta</taxon>
        <taxon>Spermatophyta</taxon>
        <taxon>Magnoliopsida</taxon>
        <taxon>eudicotyledons</taxon>
        <taxon>Gunneridae</taxon>
        <taxon>Pentapetalae</taxon>
        <taxon>rosids</taxon>
        <taxon>malvids</taxon>
        <taxon>Malvales</taxon>
        <taxon>Malvaceae</taxon>
        <taxon>Malvoideae</taxon>
        <taxon>Gossypium</taxon>
    </lineage>
</organism>
<sequence>MSALWTFNNHLLVFHRLKEEEDPMEVPLVFSAFWIQVHDLIPGFFSESMENYLVTLLENSLTMM</sequence>
<keyword evidence="2" id="KW-1185">Reference proteome</keyword>
<name>A0A7J8WJL8_GOSAI</name>
<dbReference type="EMBL" id="JABFAA010000001">
    <property type="protein sequence ID" value="MBA0675251.1"/>
    <property type="molecule type" value="Genomic_DNA"/>
</dbReference>
<protein>
    <recommendedName>
        <fullName evidence="3">DUF4283 domain-containing protein</fullName>
    </recommendedName>
</protein>